<reference evidence="3 4" key="1">
    <citation type="journal article" date="2021" name="Microbiol. Resour. Announc.">
        <title>Draft Genome Sequence of Coralloluteibacterium stylophorae LMG 29479T.</title>
        <authorList>
            <person name="Karlyshev A.V."/>
            <person name="Kudryashova E.B."/>
            <person name="Ariskina E.V."/>
            <person name="Conroy A.P."/>
            <person name="Abidueva E.Y."/>
        </authorList>
    </citation>
    <scope>NUCLEOTIDE SEQUENCE [LARGE SCALE GENOMIC DNA]</scope>
    <source>
        <strain evidence="3 4">LMG 29479</strain>
    </source>
</reference>
<gene>
    <name evidence="3" type="ORF">KB893_005250</name>
    <name evidence="2" type="ORF">KB893_16250</name>
</gene>
<proteinExistence type="predicted"/>
<keyword evidence="4" id="KW-1185">Reference proteome</keyword>
<sequence length="150" mass="15608">MLLSATVLGALALAPFAAHADPACAGAVVPEPRPVRPTGIPAVAMELPAGGSRLGAPSGLMARTADEMQSVDRVLLRLRLEGCQNVSAAAGYQKRTEWDNKPWRFNAGTKFTAADFDAWMKERGITISKAAPAAAPAAAVPAAEQVETQD</sequence>
<dbReference type="EMBL" id="JAGQFT020000003">
    <property type="protein sequence ID" value="MBS7456543.1"/>
    <property type="molecule type" value="Genomic_DNA"/>
</dbReference>
<dbReference type="Proteomes" id="UP000675747">
    <property type="component" value="Unassembled WGS sequence"/>
</dbReference>
<accession>A0A8J8AZR0</accession>
<evidence type="ECO:0000313" key="4">
    <source>
        <dbReference type="Proteomes" id="UP000675747"/>
    </source>
</evidence>
<organism evidence="2">
    <name type="scientific">Coralloluteibacterium stylophorae</name>
    <dbReference type="NCBI Taxonomy" id="1776034"/>
    <lineage>
        <taxon>Bacteria</taxon>
        <taxon>Pseudomonadati</taxon>
        <taxon>Pseudomonadota</taxon>
        <taxon>Gammaproteobacteria</taxon>
        <taxon>Lysobacterales</taxon>
        <taxon>Lysobacteraceae</taxon>
        <taxon>Coralloluteibacterium</taxon>
    </lineage>
</organism>
<reference evidence="2" key="2">
    <citation type="submission" date="2021-04" db="EMBL/GenBank/DDBJ databases">
        <authorList>
            <person name="Karlyshev A.V."/>
        </authorList>
    </citation>
    <scope>NUCLEOTIDE SEQUENCE</scope>
    <source>
        <strain evidence="2">LMG 29479</strain>
    </source>
</reference>
<dbReference type="EMBL" id="JAGQFT010000224">
    <property type="protein sequence ID" value="MBR0564039.1"/>
    <property type="molecule type" value="Genomic_DNA"/>
</dbReference>
<feature type="signal peptide" evidence="1">
    <location>
        <begin position="1"/>
        <end position="20"/>
    </location>
</feature>
<dbReference type="RefSeq" id="WP_211927906.1">
    <property type="nucleotide sequence ID" value="NZ_JAGQFT020000003.1"/>
</dbReference>
<feature type="chain" id="PRO_5042774440" evidence="1">
    <location>
        <begin position="21"/>
        <end position="150"/>
    </location>
</feature>
<comment type="caution">
    <text evidence="2">The sequence shown here is derived from an EMBL/GenBank/DDBJ whole genome shotgun (WGS) entry which is preliminary data.</text>
</comment>
<protein>
    <submittedName>
        <fullName evidence="2">Uncharacterized protein</fullName>
    </submittedName>
</protein>
<name>A0A8J8AZR0_9GAMM</name>
<evidence type="ECO:0000313" key="2">
    <source>
        <dbReference type="EMBL" id="MBR0564039.1"/>
    </source>
</evidence>
<evidence type="ECO:0000313" key="3">
    <source>
        <dbReference type="EMBL" id="MBS7456543.1"/>
    </source>
</evidence>
<keyword evidence="1" id="KW-0732">Signal</keyword>
<dbReference type="AlphaFoldDB" id="A0A8J8AZR0"/>
<evidence type="ECO:0000256" key="1">
    <source>
        <dbReference type="SAM" id="SignalP"/>
    </source>
</evidence>